<dbReference type="Proteomes" id="UP000294911">
    <property type="component" value="Unassembled WGS sequence"/>
</dbReference>
<organism evidence="2 3">
    <name type="scientific">Tamaricihabitans halophyticus</name>
    <dbReference type="NCBI Taxonomy" id="1262583"/>
    <lineage>
        <taxon>Bacteria</taxon>
        <taxon>Bacillati</taxon>
        <taxon>Actinomycetota</taxon>
        <taxon>Actinomycetes</taxon>
        <taxon>Pseudonocardiales</taxon>
        <taxon>Pseudonocardiaceae</taxon>
        <taxon>Tamaricihabitans</taxon>
    </lineage>
</organism>
<comment type="caution">
    <text evidence="2">The sequence shown here is derived from an EMBL/GenBank/DDBJ whole genome shotgun (WGS) entry which is preliminary data.</text>
</comment>
<dbReference type="Gene3D" id="3.30.200.20">
    <property type="entry name" value="Phosphorylase Kinase, domain 1"/>
    <property type="match status" value="1"/>
</dbReference>
<evidence type="ECO:0000313" key="3">
    <source>
        <dbReference type="Proteomes" id="UP000294911"/>
    </source>
</evidence>
<dbReference type="GO" id="GO:0016301">
    <property type="term" value="F:kinase activity"/>
    <property type="evidence" value="ECO:0007669"/>
    <property type="project" value="UniProtKB-KW"/>
</dbReference>
<dbReference type="EMBL" id="SLXQ01000012">
    <property type="protein sequence ID" value="TCP47266.1"/>
    <property type="molecule type" value="Genomic_DNA"/>
</dbReference>
<keyword evidence="2" id="KW-0418">Kinase</keyword>
<dbReference type="OrthoDB" id="3806873at2"/>
<dbReference type="InterPro" id="IPR011009">
    <property type="entry name" value="Kinase-like_dom_sf"/>
</dbReference>
<dbReference type="AlphaFoldDB" id="A0A4V6NR67"/>
<dbReference type="InterPro" id="IPR051678">
    <property type="entry name" value="AGP_Transferase"/>
</dbReference>
<name>A0A4V6NR67_9PSEU</name>
<feature type="domain" description="Aminoglycoside phosphotransferase" evidence="1">
    <location>
        <begin position="42"/>
        <end position="271"/>
    </location>
</feature>
<proteinExistence type="predicted"/>
<evidence type="ECO:0000313" key="2">
    <source>
        <dbReference type="EMBL" id="TCP47266.1"/>
    </source>
</evidence>
<dbReference type="SUPFAM" id="SSF56112">
    <property type="entry name" value="Protein kinase-like (PK-like)"/>
    <property type="match status" value="1"/>
</dbReference>
<accession>A0A4V6NR67</accession>
<dbReference type="InterPro" id="IPR041726">
    <property type="entry name" value="ACAD10_11_N"/>
</dbReference>
<dbReference type="PANTHER" id="PTHR21310">
    <property type="entry name" value="AMINOGLYCOSIDE PHOSPHOTRANSFERASE-RELATED-RELATED"/>
    <property type="match status" value="1"/>
</dbReference>
<keyword evidence="2" id="KW-0808">Transferase</keyword>
<reference evidence="2 3" key="1">
    <citation type="submission" date="2019-03" db="EMBL/GenBank/DDBJ databases">
        <title>Genomic Encyclopedia of Type Strains, Phase IV (KMG-IV): sequencing the most valuable type-strain genomes for metagenomic binning, comparative biology and taxonomic classification.</title>
        <authorList>
            <person name="Goeker M."/>
        </authorList>
    </citation>
    <scope>NUCLEOTIDE SEQUENCE [LARGE SCALE GENOMIC DNA]</scope>
    <source>
        <strain evidence="2 3">DSM 45765</strain>
    </source>
</reference>
<protein>
    <submittedName>
        <fullName evidence="2">Aminoglycoside phosphotransferase (APT) family kinase protein</fullName>
    </submittedName>
</protein>
<dbReference type="CDD" id="cd05154">
    <property type="entry name" value="ACAD10_11_N-like"/>
    <property type="match status" value="1"/>
</dbReference>
<evidence type="ECO:0000259" key="1">
    <source>
        <dbReference type="Pfam" id="PF01636"/>
    </source>
</evidence>
<dbReference type="InterPro" id="IPR002575">
    <property type="entry name" value="Aminoglycoside_PTrfase"/>
</dbReference>
<dbReference type="PANTHER" id="PTHR21310:SF40">
    <property type="entry name" value="AMINOGLYCOSIDE PHOSPHOTRANSFERASE DOMAIN-CONTAINING PROTEIN-RELATED"/>
    <property type="match status" value="1"/>
</dbReference>
<dbReference type="Pfam" id="PF01636">
    <property type="entry name" value="APH"/>
    <property type="match status" value="1"/>
</dbReference>
<dbReference type="Gene3D" id="3.90.1200.10">
    <property type="match status" value="1"/>
</dbReference>
<keyword evidence="3" id="KW-1185">Reference proteome</keyword>
<sequence>MSLYPGRWQRGGHGAGEDVLDVAALGAWMSEQGLGSGPLNGITVVGGGTQNILIRFWRDGREYVLRRPPRYKRANSDETMIREARILAALALTDVPHAGLIATCDDLDVVGAAFYLMEPVDGVNPTVAVPDGLAANLTRQYDLGIAIVSGLARLGGVDPVTVGLADLGKPDEWLERQVPRWRRQLASYAALEGYCGNELARVDEIGRWLECRRPRPRSWRPGLIHGDFHLANVMVRQDQPTLAAIVDWELASQGDPLLDLGQLLATWPRNDYPLGVDPAVPLPGLPTDRELLDWYGRHCDRDLEHVTWFRVLACYRLAILIEGTFARALAGMAPMEIGELSHRRAVALLDQATDLVEGR</sequence>
<gene>
    <name evidence="2" type="ORF">EV191_11260</name>
</gene>